<sequence>MRKKVYTKKHILAAARDLLVEKGFSFITARNVAEHMGISTQPIYLEFKNMEDLKLTLLNSVYEYLETEFFTKKQTTDSFTNFGLGYINLAKSDNKLYISLYLDQHSYGQELQNLSFDLFQKCMKSDEKYVAFSKEQLEKLHMQLLIVATGMASLTLSGILKQTEEQLVTAFDTVKENSIA</sequence>
<dbReference type="STRING" id="903983.BCR23_11415"/>
<evidence type="ECO:0000313" key="4">
    <source>
        <dbReference type="EMBL" id="OEG15048.1"/>
    </source>
</evidence>
<keyword evidence="1 2" id="KW-0238">DNA-binding</keyword>
<dbReference type="AlphaFoldDB" id="A0A1E5GQQ0"/>
<dbReference type="InterPro" id="IPR001647">
    <property type="entry name" value="HTH_TetR"/>
</dbReference>
<keyword evidence="5" id="KW-1185">Reference proteome</keyword>
<dbReference type="SUPFAM" id="SSF46689">
    <property type="entry name" value="Homeodomain-like"/>
    <property type="match status" value="1"/>
</dbReference>
<dbReference type="EMBL" id="MIKB01000017">
    <property type="protein sequence ID" value="OEG15048.1"/>
    <property type="molecule type" value="Genomic_DNA"/>
</dbReference>
<dbReference type="PROSITE" id="PS50977">
    <property type="entry name" value="HTH_TETR_2"/>
    <property type="match status" value="1"/>
</dbReference>
<dbReference type="InterPro" id="IPR036271">
    <property type="entry name" value="Tet_transcr_reg_TetR-rel_C_sf"/>
</dbReference>
<dbReference type="Gene3D" id="1.10.357.10">
    <property type="entry name" value="Tetracycline Repressor, domain 2"/>
    <property type="match status" value="1"/>
</dbReference>
<dbReference type="SUPFAM" id="SSF48498">
    <property type="entry name" value="Tetracyclin repressor-like, C-terminal domain"/>
    <property type="match status" value="1"/>
</dbReference>
<dbReference type="PRINTS" id="PR00455">
    <property type="entry name" value="HTHTETR"/>
</dbReference>
<feature type="domain" description="HTH tetR-type" evidence="3">
    <location>
        <begin position="5"/>
        <end position="65"/>
    </location>
</feature>
<reference evidence="5" key="1">
    <citation type="submission" date="2016-09" db="EMBL/GenBank/DDBJ databases">
        <authorList>
            <person name="Gulvik C.A."/>
        </authorList>
    </citation>
    <scope>NUCLEOTIDE SEQUENCE [LARGE SCALE GENOMIC DNA]</scope>
    <source>
        <strain evidence="5">LMG 26306</strain>
    </source>
</reference>
<name>A0A1E5GQQ0_9ENTE</name>
<feature type="DNA-binding region" description="H-T-H motif" evidence="2">
    <location>
        <begin position="28"/>
        <end position="47"/>
    </location>
</feature>
<accession>A0A1E5GQQ0</accession>
<proteinExistence type="predicted"/>
<evidence type="ECO:0000256" key="1">
    <source>
        <dbReference type="ARBA" id="ARBA00023125"/>
    </source>
</evidence>
<organism evidence="4 5">
    <name type="scientific">Enterococcus quebecensis</name>
    <dbReference type="NCBI Taxonomy" id="903983"/>
    <lineage>
        <taxon>Bacteria</taxon>
        <taxon>Bacillati</taxon>
        <taxon>Bacillota</taxon>
        <taxon>Bacilli</taxon>
        <taxon>Lactobacillales</taxon>
        <taxon>Enterococcaceae</taxon>
        <taxon>Enterococcus</taxon>
    </lineage>
</organism>
<dbReference type="Proteomes" id="UP000094764">
    <property type="component" value="Unassembled WGS sequence"/>
</dbReference>
<dbReference type="GO" id="GO:0003677">
    <property type="term" value="F:DNA binding"/>
    <property type="evidence" value="ECO:0007669"/>
    <property type="project" value="UniProtKB-UniRule"/>
</dbReference>
<dbReference type="InterPro" id="IPR009057">
    <property type="entry name" value="Homeodomain-like_sf"/>
</dbReference>
<evidence type="ECO:0000259" key="3">
    <source>
        <dbReference type="PROSITE" id="PS50977"/>
    </source>
</evidence>
<protein>
    <recommendedName>
        <fullName evidence="3">HTH tetR-type domain-containing protein</fullName>
    </recommendedName>
</protein>
<evidence type="ECO:0000256" key="2">
    <source>
        <dbReference type="PROSITE-ProRule" id="PRU00335"/>
    </source>
</evidence>
<evidence type="ECO:0000313" key="5">
    <source>
        <dbReference type="Proteomes" id="UP000094764"/>
    </source>
</evidence>
<gene>
    <name evidence="4" type="ORF">BCR23_11415</name>
</gene>
<dbReference type="RefSeq" id="WP_069635991.1">
    <property type="nucleotide sequence ID" value="NZ_JXKZ01000008.1"/>
</dbReference>
<dbReference type="Pfam" id="PF00440">
    <property type="entry name" value="TetR_N"/>
    <property type="match status" value="1"/>
</dbReference>
<comment type="caution">
    <text evidence="4">The sequence shown here is derived from an EMBL/GenBank/DDBJ whole genome shotgun (WGS) entry which is preliminary data.</text>
</comment>